<dbReference type="AlphaFoldDB" id="A0A8J4HC60"/>
<comment type="caution">
    <text evidence="2">The sequence shown here is derived from an EMBL/GenBank/DDBJ whole genome shotgun (WGS) entry which is preliminary data.</text>
</comment>
<dbReference type="InterPro" id="IPR036390">
    <property type="entry name" value="WH_DNA-bd_sf"/>
</dbReference>
<sequence>MTHAAVTPPGARDPVVSSAHLAEGGSPALSEIEFGLILAGHAFQRWMVRCAAAASGPAIAPPGLSAMEVLILHTVCHRDRPKRLSDIALVLDIEDLHLVTYALRKLTRAGLVATERAGKERHVRATTAGREFCARYGAIRERLLVAGFAGTLPEAALSDLAALLRTLSGHYNQAARAAATL</sequence>
<organism evidence="2">
    <name type="scientific">Acidicaldus sp</name>
    <dbReference type="NCBI Taxonomy" id="1872105"/>
    <lineage>
        <taxon>Bacteria</taxon>
        <taxon>Pseudomonadati</taxon>
        <taxon>Pseudomonadota</taxon>
        <taxon>Alphaproteobacteria</taxon>
        <taxon>Acetobacterales</taxon>
        <taxon>Acetobacteraceae</taxon>
        <taxon>Acidicaldus</taxon>
    </lineage>
</organism>
<evidence type="ECO:0000259" key="1">
    <source>
        <dbReference type="Pfam" id="PF13463"/>
    </source>
</evidence>
<name>A0A8J4HC60_9PROT</name>
<dbReference type="GO" id="GO:0003700">
    <property type="term" value="F:DNA-binding transcription factor activity"/>
    <property type="evidence" value="ECO:0007669"/>
    <property type="project" value="InterPro"/>
</dbReference>
<evidence type="ECO:0000313" key="2">
    <source>
        <dbReference type="EMBL" id="HGC43125.1"/>
    </source>
</evidence>
<accession>A0A8J4HC60</accession>
<dbReference type="InterPro" id="IPR014601">
    <property type="entry name" value="Trans_reg_MarR_HTH"/>
</dbReference>
<dbReference type="PIRSF" id="PIRSF036158">
    <property type="entry name" value="UCP036158_MarR"/>
    <property type="match status" value="1"/>
</dbReference>
<feature type="domain" description="HTH marR-type" evidence="1">
    <location>
        <begin position="64"/>
        <end position="129"/>
    </location>
</feature>
<gene>
    <name evidence="2" type="ORF">ENY07_07895</name>
</gene>
<dbReference type="EMBL" id="DTQM01000157">
    <property type="protein sequence ID" value="HGC43125.1"/>
    <property type="molecule type" value="Genomic_DNA"/>
</dbReference>
<proteinExistence type="predicted"/>
<dbReference type="SUPFAM" id="SSF46785">
    <property type="entry name" value="Winged helix' DNA-binding domain"/>
    <property type="match status" value="1"/>
</dbReference>
<reference evidence="2" key="1">
    <citation type="journal article" date="2020" name="mSystems">
        <title>Genome- and Community-Level Interaction Insights into Carbon Utilization and Element Cycling Functions of Hydrothermarchaeota in Hydrothermal Sediment.</title>
        <authorList>
            <person name="Zhou Z."/>
            <person name="Liu Y."/>
            <person name="Xu W."/>
            <person name="Pan J."/>
            <person name="Luo Z.H."/>
            <person name="Li M."/>
        </authorList>
    </citation>
    <scope>NUCLEOTIDE SEQUENCE</scope>
    <source>
        <strain evidence="2">SpSt-997</strain>
    </source>
</reference>
<dbReference type="Gene3D" id="1.10.10.10">
    <property type="entry name" value="Winged helix-like DNA-binding domain superfamily/Winged helix DNA-binding domain"/>
    <property type="match status" value="1"/>
</dbReference>
<dbReference type="InterPro" id="IPR000835">
    <property type="entry name" value="HTH_MarR-typ"/>
</dbReference>
<dbReference type="Pfam" id="PF13463">
    <property type="entry name" value="HTH_27"/>
    <property type="match status" value="1"/>
</dbReference>
<dbReference type="InterPro" id="IPR036388">
    <property type="entry name" value="WH-like_DNA-bd_sf"/>
</dbReference>
<protein>
    <submittedName>
        <fullName evidence="2">MarR family transcriptional regulator</fullName>
    </submittedName>
</protein>